<feature type="chain" id="PRO_5041310693" evidence="2">
    <location>
        <begin position="28"/>
        <end position="318"/>
    </location>
</feature>
<dbReference type="Gene3D" id="3.40.190.10">
    <property type="entry name" value="Periplasmic binding protein-like II"/>
    <property type="match status" value="2"/>
</dbReference>
<keyword evidence="1 2" id="KW-0732">Signal</keyword>
<dbReference type="AlphaFoldDB" id="A0AA41PZV9"/>
<evidence type="ECO:0000313" key="5">
    <source>
        <dbReference type="Proteomes" id="UP001165378"/>
    </source>
</evidence>
<evidence type="ECO:0000259" key="3">
    <source>
        <dbReference type="Pfam" id="PF12849"/>
    </source>
</evidence>
<dbReference type="InterPro" id="IPR024370">
    <property type="entry name" value="PBP_domain"/>
</dbReference>
<accession>A0AA41PZV9</accession>
<name>A0AA41PZV9_9ACTN</name>
<protein>
    <submittedName>
        <fullName evidence="4">Substrate-binding domain-containing protein</fullName>
    </submittedName>
</protein>
<proteinExistence type="predicted"/>
<feature type="domain" description="PBP" evidence="3">
    <location>
        <begin position="72"/>
        <end position="290"/>
    </location>
</feature>
<dbReference type="PANTHER" id="PTHR30570:SF1">
    <property type="entry name" value="PHOSPHATE-BINDING PROTEIN PSTS"/>
    <property type="match status" value="1"/>
</dbReference>
<feature type="signal peptide" evidence="2">
    <location>
        <begin position="1"/>
        <end position="27"/>
    </location>
</feature>
<dbReference type="EMBL" id="JAKFHA010000009">
    <property type="protein sequence ID" value="MCF2528983.1"/>
    <property type="molecule type" value="Genomic_DNA"/>
</dbReference>
<evidence type="ECO:0000256" key="1">
    <source>
        <dbReference type="ARBA" id="ARBA00022729"/>
    </source>
</evidence>
<dbReference type="PANTHER" id="PTHR30570">
    <property type="entry name" value="PERIPLASMIC PHOSPHATE BINDING COMPONENT OF PHOSPHATE ABC TRANSPORTER"/>
    <property type="match status" value="1"/>
</dbReference>
<dbReference type="Proteomes" id="UP001165378">
    <property type="component" value="Unassembled WGS sequence"/>
</dbReference>
<sequence length="318" mass="32176">MIRKLATAAAAAATAMLLAVSAGAAHADKYAGVGSDTTQDVMKALTNQYKLTHPAHSWTSINAGATSGSIPAAGSCPGVTFSAGTPAPNGSSAGINALLADTNGCIDYARSSRALKPAEAASLTAVRLGGDAVSWSAVPSSAGGKAPAAHNLTLAQLRGIYNCTYTNWNQVGGTSGTIVRYVPQSGSGTRDFFFTTVLGFDPTVLGGSNLCATQPKVVQENKGTAVTALDKNNAILPYSKAAWTAQSNSAVTGVADARNGFVLGNIDGTAPGSTSPAFIGNRDVYNVYKTAGAPTDLVDFLTWAAAQNSIKATYGFTA</sequence>
<dbReference type="SUPFAM" id="SSF53850">
    <property type="entry name" value="Periplasmic binding protein-like II"/>
    <property type="match status" value="1"/>
</dbReference>
<organism evidence="4 5">
    <name type="scientific">Yinghuangia soli</name>
    <dbReference type="NCBI Taxonomy" id="2908204"/>
    <lineage>
        <taxon>Bacteria</taxon>
        <taxon>Bacillati</taxon>
        <taxon>Actinomycetota</taxon>
        <taxon>Actinomycetes</taxon>
        <taxon>Kitasatosporales</taxon>
        <taxon>Streptomycetaceae</taxon>
        <taxon>Yinghuangia</taxon>
    </lineage>
</organism>
<dbReference type="InterPro" id="IPR050811">
    <property type="entry name" value="Phosphate_ABC_transporter"/>
</dbReference>
<reference evidence="4" key="1">
    <citation type="submission" date="2022-01" db="EMBL/GenBank/DDBJ databases">
        <title>Genome-Based Taxonomic Classification of the Phylum Actinobacteria.</title>
        <authorList>
            <person name="Gao Y."/>
        </authorList>
    </citation>
    <scope>NUCLEOTIDE SEQUENCE</scope>
    <source>
        <strain evidence="4">KLBMP 8922</strain>
    </source>
</reference>
<keyword evidence="5" id="KW-1185">Reference proteome</keyword>
<evidence type="ECO:0000256" key="2">
    <source>
        <dbReference type="SAM" id="SignalP"/>
    </source>
</evidence>
<dbReference type="Pfam" id="PF12849">
    <property type="entry name" value="PBP_like_2"/>
    <property type="match status" value="1"/>
</dbReference>
<evidence type="ECO:0000313" key="4">
    <source>
        <dbReference type="EMBL" id="MCF2528983.1"/>
    </source>
</evidence>
<comment type="caution">
    <text evidence="4">The sequence shown here is derived from an EMBL/GenBank/DDBJ whole genome shotgun (WGS) entry which is preliminary data.</text>
</comment>
<gene>
    <name evidence="4" type="ORF">LZ495_17400</name>
</gene>
<dbReference type="RefSeq" id="WP_235053153.1">
    <property type="nucleotide sequence ID" value="NZ_JAKFHA010000009.1"/>
</dbReference>